<dbReference type="RefSeq" id="XP_030846318.1">
    <property type="nucleotide sequence ID" value="XM_030990458.1"/>
</dbReference>
<dbReference type="EnsemblMetazoa" id="XM_030990458">
    <property type="protein sequence ID" value="XP_030846318"/>
    <property type="gene ID" value="LOC100889210"/>
</dbReference>
<evidence type="ECO:0000256" key="3">
    <source>
        <dbReference type="ARBA" id="ARBA00022989"/>
    </source>
</evidence>
<evidence type="ECO:0000256" key="4">
    <source>
        <dbReference type="ARBA" id="ARBA00023136"/>
    </source>
</evidence>
<feature type="transmembrane region" description="Helical" evidence="5">
    <location>
        <begin position="92"/>
        <end position="112"/>
    </location>
</feature>
<dbReference type="InterPro" id="IPR049680">
    <property type="entry name" value="FLVCR1-2_SLC49-like"/>
</dbReference>
<feature type="transmembrane region" description="Helical" evidence="5">
    <location>
        <begin position="452"/>
        <end position="473"/>
    </location>
</feature>
<keyword evidence="7" id="KW-1185">Reference proteome</keyword>
<dbReference type="AlphaFoldDB" id="A0A7M7T164"/>
<dbReference type="SUPFAM" id="SSF103473">
    <property type="entry name" value="MFS general substrate transporter"/>
    <property type="match status" value="1"/>
</dbReference>
<feature type="transmembrane region" description="Helical" evidence="5">
    <location>
        <begin position="361"/>
        <end position="384"/>
    </location>
</feature>
<keyword evidence="4 5" id="KW-0472">Membrane</keyword>
<dbReference type="Proteomes" id="UP000007110">
    <property type="component" value="Unassembled WGS sequence"/>
</dbReference>
<proteinExistence type="predicted"/>
<dbReference type="GO" id="GO:0016020">
    <property type="term" value="C:membrane"/>
    <property type="evidence" value="ECO:0000318"/>
    <property type="project" value="GO_Central"/>
</dbReference>
<protein>
    <recommendedName>
        <fullName evidence="8">Major facilitator superfamily (MFS) profile domain-containing protein</fullName>
    </recommendedName>
</protein>
<feature type="transmembrane region" description="Helical" evidence="5">
    <location>
        <begin position="150"/>
        <end position="174"/>
    </location>
</feature>
<evidence type="ECO:0000256" key="5">
    <source>
        <dbReference type="SAM" id="Phobius"/>
    </source>
</evidence>
<reference evidence="7" key="1">
    <citation type="submission" date="2015-02" db="EMBL/GenBank/DDBJ databases">
        <title>Genome sequencing for Strongylocentrotus purpuratus.</title>
        <authorList>
            <person name="Murali S."/>
            <person name="Liu Y."/>
            <person name="Vee V."/>
            <person name="English A."/>
            <person name="Wang M."/>
            <person name="Skinner E."/>
            <person name="Han Y."/>
            <person name="Muzny D.M."/>
            <person name="Worley K.C."/>
            <person name="Gibbs R.A."/>
        </authorList>
    </citation>
    <scope>NUCLEOTIDE SEQUENCE</scope>
</reference>
<feature type="transmembrane region" description="Helical" evidence="5">
    <location>
        <begin position="119"/>
        <end position="144"/>
    </location>
</feature>
<accession>A0A7M7T164</accession>
<evidence type="ECO:0000256" key="2">
    <source>
        <dbReference type="ARBA" id="ARBA00022692"/>
    </source>
</evidence>
<dbReference type="FunCoup" id="A0A7M7T164">
    <property type="interactions" value="99"/>
</dbReference>
<dbReference type="KEGG" id="spu:100889210"/>
<organism evidence="6 7">
    <name type="scientific">Strongylocentrotus purpuratus</name>
    <name type="common">Purple sea urchin</name>
    <dbReference type="NCBI Taxonomy" id="7668"/>
    <lineage>
        <taxon>Eukaryota</taxon>
        <taxon>Metazoa</taxon>
        <taxon>Echinodermata</taxon>
        <taxon>Eleutherozoa</taxon>
        <taxon>Echinozoa</taxon>
        <taxon>Echinoidea</taxon>
        <taxon>Euechinoidea</taxon>
        <taxon>Echinacea</taxon>
        <taxon>Camarodonta</taxon>
        <taxon>Echinidea</taxon>
        <taxon>Strongylocentrotidae</taxon>
        <taxon>Strongylocentrotus</taxon>
    </lineage>
</organism>
<name>A0A7M7T164_STRPU</name>
<evidence type="ECO:0000256" key="1">
    <source>
        <dbReference type="ARBA" id="ARBA00004141"/>
    </source>
</evidence>
<dbReference type="OMA" id="HIGQFVT"/>
<dbReference type="GO" id="GO:0022857">
    <property type="term" value="F:transmembrane transporter activity"/>
    <property type="evidence" value="ECO:0007669"/>
    <property type="project" value="InterPro"/>
</dbReference>
<evidence type="ECO:0000313" key="7">
    <source>
        <dbReference type="Proteomes" id="UP000007110"/>
    </source>
</evidence>
<feature type="transmembrane region" description="Helical" evidence="5">
    <location>
        <begin position="295"/>
        <end position="313"/>
    </location>
</feature>
<comment type="subcellular location">
    <subcellularLocation>
        <location evidence="1">Membrane</location>
        <topology evidence="1">Multi-pass membrane protein</topology>
    </subcellularLocation>
</comment>
<dbReference type="Pfam" id="PF07690">
    <property type="entry name" value="MFS_1"/>
    <property type="match status" value="1"/>
</dbReference>
<dbReference type="PANTHER" id="PTHR10924">
    <property type="entry name" value="MAJOR FACILITATOR SUPERFAMILY PROTEIN-RELATED"/>
    <property type="match status" value="1"/>
</dbReference>
<feature type="transmembrane region" description="Helical" evidence="5">
    <location>
        <begin position="244"/>
        <end position="263"/>
    </location>
</feature>
<reference evidence="6" key="2">
    <citation type="submission" date="2021-01" db="UniProtKB">
        <authorList>
            <consortium name="EnsemblMetazoa"/>
        </authorList>
    </citation>
    <scope>IDENTIFICATION</scope>
</reference>
<feature type="transmembrane region" description="Helical" evidence="5">
    <location>
        <begin position="426"/>
        <end position="446"/>
    </location>
</feature>
<dbReference type="GeneID" id="100889210"/>
<sequence>MSGFINSNRGNMEREHLLDGTEEDSEEDLKRTPVNAPTRSLNKEYIIYKERWYILGIFSALALLYLCNWNTWGPIQDTASEVLQWGPGQFALLANWGPISFLTSAFFFSWLLHAKGLRISVLISGGLLFIGCGIRCIPVSIAMMKWTMNIGHIFIGLSGPVLMAAVTSISATWFPTNERTTATALSATSPYLGLAASFVIGPAIVTEIHSPTTGSPLTTSSGNYSDEYYIDDEIQEHLQEIRKLMYVEFGAVAVVCLVALIRFPAKPATPPTASAVTERQDMRTGIIALVKKESFWIPAIAYACITGVFYGWTSQLGAIFSDKVDQTTSGWMGFYTNLASLVGGAVTGRCADYFTGKMKPILLFLIVTSSVALTVAILLVNDYIPFNLAWLYVTVILFGLFLNSTIPLFLEITVEGTFPIGEETTTIMMTMLNNVTTLGFLVLPMVPSIVDFAWLNWVMLGSVVICIPLMLFYREHYNRLDFDGSHPANDENSPDI</sequence>
<dbReference type="OrthoDB" id="422206at2759"/>
<feature type="transmembrane region" description="Helical" evidence="5">
    <location>
        <begin position="390"/>
        <end position="414"/>
    </location>
</feature>
<dbReference type="Gene3D" id="1.20.1250.20">
    <property type="entry name" value="MFS general substrate transporter like domains"/>
    <property type="match status" value="2"/>
</dbReference>
<feature type="transmembrane region" description="Helical" evidence="5">
    <location>
        <begin position="52"/>
        <end position="72"/>
    </location>
</feature>
<evidence type="ECO:0008006" key="8">
    <source>
        <dbReference type="Google" id="ProtNLM"/>
    </source>
</evidence>
<dbReference type="PANTHER" id="PTHR10924:SF27">
    <property type="entry name" value="SOLUTE CARRIER FAMILY 49 MEMBER 4"/>
    <property type="match status" value="1"/>
</dbReference>
<keyword evidence="2 5" id="KW-0812">Transmembrane</keyword>
<dbReference type="InParanoid" id="A0A7M7T164"/>
<dbReference type="InterPro" id="IPR036259">
    <property type="entry name" value="MFS_trans_sf"/>
</dbReference>
<dbReference type="InterPro" id="IPR011701">
    <property type="entry name" value="MFS"/>
</dbReference>
<keyword evidence="3 5" id="KW-1133">Transmembrane helix</keyword>
<evidence type="ECO:0000313" key="6">
    <source>
        <dbReference type="EnsemblMetazoa" id="XP_030846318"/>
    </source>
</evidence>